<feature type="domain" description="CCHC-type" evidence="11">
    <location>
        <begin position="387"/>
        <end position="402"/>
    </location>
</feature>
<keyword evidence="3" id="KW-0808">Transferase</keyword>
<dbReference type="SMART" id="SM01180">
    <property type="entry name" value="DWNN"/>
    <property type="match status" value="1"/>
</dbReference>
<evidence type="ECO:0000259" key="10">
    <source>
        <dbReference type="PROSITE" id="PS50089"/>
    </source>
</evidence>
<dbReference type="GO" id="GO:0006397">
    <property type="term" value="P:mRNA processing"/>
    <property type="evidence" value="ECO:0007669"/>
    <property type="project" value="InterPro"/>
</dbReference>
<keyword evidence="15" id="KW-1185">Reference proteome</keyword>
<feature type="compositionally biased region" description="Basic residues" evidence="9">
    <location>
        <begin position="541"/>
        <end position="551"/>
    </location>
</feature>
<comment type="caution">
    <text evidence="14">The sequence shown here is derived from an EMBL/GenBank/DDBJ whole genome shotgun (WGS) entry which is preliminary data.</text>
</comment>
<dbReference type="SMART" id="SM00343">
    <property type="entry name" value="ZnF_C2HC"/>
    <property type="match status" value="1"/>
</dbReference>
<accession>A0A9P0YSX8</accession>
<dbReference type="GO" id="GO:0008270">
    <property type="term" value="F:zinc ion binding"/>
    <property type="evidence" value="ECO:0007669"/>
    <property type="project" value="UniProtKB-KW"/>
</dbReference>
<dbReference type="InterPro" id="IPR001878">
    <property type="entry name" value="Znf_CCHC"/>
</dbReference>
<evidence type="ECO:0000256" key="5">
    <source>
        <dbReference type="ARBA" id="ARBA00022771"/>
    </source>
</evidence>
<dbReference type="GO" id="GO:0006511">
    <property type="term" value="P:ubiquitin-dependent protein catabolic process"/>
    <property type="evidence" value="ECO:0007669"/>
    <property type="project" value="TreeGrafter"/>
</dbReference>
<feature type="domain" description="RING-type" evidence="10">
    <location>
        <begin position="185"/>
        <end position="224"/>
    </location>
</feature>
<sequence length="664" mass="75163">MSILFKFRSSAIFDSVDLEGRHSISVRELRLKIIRNKNLNICQDFDLVFSDSVTGEEYDDDNFQIPSGACIIVKRVPAGTVPSANAVPPAMINDLTKQGRDCLNPVVLYESEHERIKRNSCVDFDGAGLPGSRFDCQNHESSDLSQAIYKGSDDNMRERDVVQEARAEGKKFEKGHADLPVELKCPLCNTFFKEAVLIPCCQHSFCKKCISTDLLEKKVCPICSSTKCSVDDLLPNLSLRQAIEHFLGSLSPNNLCQLVPDGESGIQAREISCAITVIQREPEMPHSPSATGHGSNQVLTDTFYAPLRRSTLQNMHPFDGQISQCVQFNMHGVAADGGDQLLNLCNTHVHDEAESTMKRNEQPYVRTGGLQTKCWATGRLKQVGRTCYICGSPEHLMKECPSNCHLMPPSGNHMPMGGMPGYPSPYWNSTMYSPFTHMYGNPGMMPFNPSVIPTANFGASPYMPMMHSGIPFNGVVRKDSSMAYLAGNHAEQLLHQHECLSNSDKFRGRHCDDKYEKERLQYKHPKDRQASTSNSDDSFGRRSKRKHQHVDRKRDKSPHSFSAGRDRALLHAERSKSSFEDKCEYRHSRDTRKHYERRGHSGSDSSWGQHHHALKEESERDSSHNHRHHDKHHRNELLDERKEMFDGLYGDCRADYPHYKRKRA</sequence>
<feature type="region of interest" description="Disordered" evidence="9">
    <location>
        <begin position="518"/>
        <end position="638"/>
    </location>
</feature>
<evidence type="ECO:0000256" key="8">
    <source>
        <dbReference type="PROSITE-ProRule" id="PRU00047"/>
    </source>
</evidence>
<reference evidence="14" key="1">
    <citation type="submission" date="2022-07" db="EMBL/GenBank/DDBJ databases">
        <authorList>
            <person name="Macas J."/>
            <person name="Novak P."/>
            <person name="Neumann P."/>
        </authorList>
    </citation>
    <scope>NUCLEOTIDE SEQUENCE</scope>
</reference>
<organism evidence="14 15">
    <name type="scientific">Cuscuta europaea</name>
    <name type="common">European dodder</name>
    <dbReference type="NCBI Taxonomy" id="41803"/>
    <lineage>
        <taxon>Eukaryota</taxon>
        <taxon>Viridiplantae</taxon>
        <taxon>Streptophyta</taxon>
        <taxon>Embryophyta</taxon>
        <taxon>Tracheophyta</taxon>
        <taxon>Spermatophyta</taxon>
        <taxon>Magnoliopsida</taxon>
        <taxon>eudicotyledons</taxon>
        <taxon>Gunneridae</taxon>
        <taxon>Pentapetalae</taxon>
        <taxon>asterids</taxon>
        <taxon>lamiids</taxon>
        <taxon>Solanales</taxon>
        <taxon>Convolvulaceae</taxon>
        <taxon>Cuscuteae</taxon>
        <taxon>Cuscuta</taxon>
        <taxon>Cuscuta subgen. Cuscuta</taxon>
    </lineage>
</organism>
<dbReference type="PROSITE" id="PS00518">
    <property type="entry name" value="ZF_RING_1"/>
    <property type="match status" value="1"/>
</dbReference>
<dbReference type="InterPro" id="IPR014891">
    <property type="entry name" value="DWNN_domain"/>
</dbReference>
<evidence type="ECO:0000259" key="13">
    <source>
        <dbReference type="PROSITE" id="PS51698"/>
    </source>
</evidence>
<dbReference type="InterPro" id="IPR001841">
    <property type="entry name" value="Znf_RING"/>
</dbReference>
<dbReference type="AlphaFoldDB" id="A0A9P0YSX8"/>
<evidence type="ECO:0000259" key="12">
    <source>
        <dbReference type="PROSITE" id="PS51282"/>
    </source>
</evidence>
<evidence type="ECO:0000256" key="6">
    <source>
        <dbReference type="ARBA" id="ARBA00022833"/>
    </source>
</evidence>
<evidence type="ECO:0000259" key="11">
    <source>
        <dbReference type="PROSITE" id="PS50158"/>
    </source>
</evidence>
<dbReference type="GO" id="GO:0005634">
    <property type="term" value="C:nucleus"/>
    <property type="evidence" value="ECO:0007669"/>
    <property type="project" value="UniProtKB-SubCell"/>
</dbReference>
<dbReference type="InterPro" id="IPR017907">
    <property type="entry name" value="Znf_RING_CS"/>
</dbReference>
<dbReference type="GO" id="GO:0003676">
    <property type="term" value="F:nucleic acid binding"/>
    <property type="evidence" value="ECO:0007669"/>
    <property type="project" value="InterPro"/>
</dbReference>
<dbReference type="PANTHER" id="PTHR15439">
    <property type="entry name" value="RETINOBLASTOMA-BINDING PROTEIN 6"/>
    <property type="match status" value="1"/>
</dbReference>
<evidence type="ECO:0000313" key="14">
    <source>
        <dbReference type="EMBL" id="CAH9074398.1"/>
    </source>
</evidence>
<dbReference type="PROSITE" id="PS51282">
    <property type="entry name" value="DWNN"/>
    <property type="match status" value="1"/>
</dbReference>
<dbReference type="Pfam" id="PF00098">
    <property type="entry name" value="zf-CCHC"/>
    <property type="match status" value="1"/>
</dbReference>
<dbReference type="GO" id="GO:0016567">
    <property type="term" value="P:protein ubiquitination"/>
    <property type="evidence" value="ECO:0007669"/>
    <property type="project" value="InterPro"/>
</dbReference>
<dbReference type="InterPro" id="IPR033489">
    <property type="entry name" value="RBBP6"/>
</dbReference>
<feature type="domain" description="DWNN" evidence="12">
    <location>
        <begin position="3"/>
        <end position="77"/>
    </location>
</feature>
<feature type="compositionally biased region" description="Basic and acidic residues" evidence="9">
    <location>
        <begin position="552"/>
        <end position="588"/>
    </location>
</feature>
<dbReference type="Gene3D" id="3.10.20.90">
    <property type="entry name" value="Phosphatidylinositol 3-kinase Catalytic Subunit, Chain A, domain 1"/>
    <property type="match status" value="1"/>
</dbReference>
<feature type="domain" description="U-box" evidence="13">
    <location>
        <begin position="178"/>
        <end position="253"/>
    </location>
</feature>
<dbReference type="InterPro" id="IPR003613">
    <property type="entry name" value="Ubox_domain"/>
</dbReference>
<dbReference type="Pfam" id="PF13923">
    <property type="entry name" value="zf-C3HC4_2"/>
    <property type="match status" value="1"/>
</dbReference>
<protein>
    <recommendedName>
        <fullName evidence="16">DWNN domain-containing protein</fullName>
    </recommendedName>
</protein>
<proteinExistence type="predicted"/>
<keyword evidence="6" id="KW-0862">Zinc</keyword>
<comment type="pathway">
    <text evidence="2">Protein modification; protein ubiquitination.</text>
</comment>
<keyword evidence="5 8" id="KW-0863">Zinc-finger</keyword>
<dbReference type="Gene3D" id="3.30.40.10">
    <property type="entry name" value="Zinc/RING finger domain, C3HC4 (zinc finger)"/>
    <property type="match status" value="1"/>
</dbReference>
<dbReference type="EMBL" id="CAMAPE010000009">
    <property type="protein sequence ID" value="CAH9074398.1"/>
    <property type="molecule type" value="Genomic_DNA"/>
</dbReference>
<evidence type="ECO:0000256" key="1">
    <source>
        <dbReference type="ARBA" id="ARBA00004123"/>
    </source>
</evidence>
<evidence type="ECO:0000313" key="15">
    <source>
        <dbReference type="Proteomes" id="UP001152484"/>
    </source>
</evidence>
<dbReference type="SUPFAM" id="SSF57850">
    <property type="entry name" value="RING/U-box"/>
    <property type="match status" value="1"/>
</dbReference>
<gene>
    <name evidence="14" type="ORF">CEURO_LOCUS5133</name>
</gene>
<dbReference type="GO" id="GO:0061630">
    <property type="term" value="F:ubiquitin protein ligase activity"/>
    <property type="evidence" value="ECO:0007669"/>
    <property type="project" value="InterPro"/>
</dbReference>
<dbReference type="PANTHER" id="PTHR15439:SF11">
    <property type="entry name" value="E3 UBIQUITIN LIGASE PQT3-LIKE ISOFORM X1"/>
    <property type="match status" value="1"/>
</dbReference>
<evidence type="ECO:0000256" key="2">
    <source>
        <dbReference type="ARBA" id="ARBA00004906"/>
    </source>
</evidence>
<dbReference type="CDD" id="cd16620">
    <property type="entry name" value="vRING-HC-C4C4_RBBP6"/>
    <property type="match status" value="1"/>
</dbReference>
<feature type="compositionally biased region" description="Basic and acidic residues" evidence="9">
    <location>
        <begin position="614"/>
        <end position="624"/>
    </location>
</feature>
<evidence type="ECO:0000256" key="3">
    <source>
        <dbReference type="ARBA" id="ARBA00022679"/>
    </source>
</evidence>
<dbReference type="PROSITE" id="PS50089">
    <property type="entry name" value="ZF_RING_2"/>
    <property type="match status" value="1"/>
</dbReference>
<evidence type="ECO:0000256" key="4">
    <source>
        <dbReference type="ARBA" id="ARBA00022723"/>
    </source>
</evidence>
<name>A0A9P0YSX8_CUSEU</name>
<dbReference type="OrthoDB" id="106784at2759"/>
<comment type="subcellular location">
    <subcellularLocation>
        <location evidence="1">Nucleus</location>
    </subcellularLocation>
</comment>
<dbReference type="Proteomes" id="UP001152484">
    <property type="component" value="Unassembled WGS sequence"/>
</dbReference>
<dbReference type="SMART" id="SM00184">
    <property type="entry name" value="RING"/>
    <property type="match status" value="1"/>
</dbReference>
<dbReference type="Pfam" id="PF08783">
    <property type="entry name" value="DWNN"/>
    <property type="match status" value="1"/>
</dbReference>
<evidence type="ECO:0000256" key="7">
    <source>
        <dbReference type="ARBA" id="ARBA00023242"/>
    </source>
</evidence>
<dbReference type="InterPro" id="IPR013083">
    <property type="entry name" value="Znf_RING/FYVE/PHD"/>
</dbReference>
<keyword evidence="7" id="KW-0539">Nucleus</keyword>
<evidence type="ECO:0000256" key="9">
    <source>
        <dbReference type="SAM" id="MobiDB-lite"/>
    </source>
</evidence>
<evidence type="ECO:0008006" key="16">
    <source>
        <dbReference type="Google" id="ProtNLM"/>
    </source>
</evidence>
<dbReference type="PROSITE" id="PS50158">
    <property type="entry name" value="ZF_CCHC"/>
    <property type="match status" value="1"/>
</dbReference>
<keyword evidence="4" id="KW-0479">Metal-binding</keyword>
<dbReference type="PROSITE" id="PS51698">
    <property type="entry name" value="U_BOX"/>
    <property type="match status" value="1"/>
</dbReference>